<dbReference type="InterPro" id="IPR050270">
    <property type="entry name" value="DegV_domain_contain"/>
</dbReference>
<reference evidence="3" key="1">
    <citation type="submission" date="2016-01" db="EMBL/GenBank/DDBJ databases">
        <authorList>
            <person name="Mitreva M."/>
            <person name="Pepin K.H."/>
            <person name="Mihindukulasuriya K.A."/>
            <person name="Fulton R."/>
            <person name="Fronick C."/>
            <person name="O'Laughlin M."/>
            <person name="Miner T."/>
            <person name="Herter B."/>
            <person name="Rosa B.A."/>
            <person name="Cordes M."/>
            <person name="Tomlinson C."/>
            <person name="Wollam A."/>
            <person name="Palsikar V.B."/>
            <person name="Mardis E.R."/>
            <person name="Wilson R.K."/>
        </authorList>
    </citation>
    <scope>NUCLEOTIDE SEQUENCE [LARGE SCALE GENOMIC DNA]</scope>
    <source>
        <strain evidence="3">DNF00896</strain>
    </source>
</reference>
<dbReference type="AlphaFoldDB" id="A0A133ZUW6"/>
<name>A0A133ZUW6_9FIRM</name>
<evidence type="ECO:0000313" key="3">
    <source>
        <dbReference type="Proteomes" id="UP000070394"/>
    </source>
</evidence>
<dbReference type="EMBL" id="LSDA01000037">
    <property type="protein sequence ID" value="KXB59205.1"/>
    <property type="molecule type" value="Genomic_DNA"/>
</dbReference>
<dbReference type="Gene3D" id="3.30.1180.10">
    <property type="match status" value="1"/>
</dbReference>
<dbReference type="InterPro" id="IPR043168">
    <property type="entry name" value="DegV_C"/>
</dbReference>
<dbReference type="OrthoDB" id="9780216at2"/>
<dbReference type="RefSeq" id="WP_060930887.1">
    <property type="nucleotide sequence ID" value="NZ_KQ959797.1"/>
</dbReference>
<dbReference type="Pfam" id="PF02645">
    <property type="entry name" value="DegV"/>
    <property type="match status" value="1"/>
</dbReference>
<evidence type="ECO:0000313" key="2">
    <source>
        <dbReference type="EMBL" id="KXB59205.1"/>
    </source>
</evidence>
<dbReference type="Gene3D" id="3.40.50.10170">
    <property type="match status" value="1"/>
</dbReference>
<comment type="caution">
    <text evidence="2">The sequence shown here is derived from an EMBL/GenBank/DDBJ whole genome shotgun (WGS) entry which is preliminary data.</text>
</comment>
<protein>
    <submittedName>
        <fullName evidence="2">EDD domain protein, DegV family</fullName>
    </submittedName>
</protein>
<dbReference type="NCBIfam" id="TIGR00762">
    <property type="entry name" value="DegV"/>
    <property type="match status" value="1"/>
</dbReference>
<evidence type="ECO:0000256" key="1">
    <source>
        <dbReference type="ARBA" id="ARBA00023121"/>
    </source>
</evidence>
<dbReference type="PANTHER" id="PTHR33434:SF2">
    <property type="entry name" value="FATTY ACID-BINDING PROTEIN TM_1468"/>
    <property type="match status" value="1"/>
</dbReference>
<accession>A0A133ZUW6</accession>
<dbReference type="GO" id="GO:0008289">
    <property type="term" value="F:lipid binding"/>
    <property type="evidence" value="ECO:0007669"/>
    <property type="project" value="UniProtKB-KW"/>
</dbReference>
<proteinExistence type="predicted"/>
<dbReference type="PANTHER" id="PTHR33434">
    <property type="entry name" value="DEGV DOMAIN-CONTAINING PROTEIN DR_1986-RELATED"/>
    <property type="match status" value="1"/>
</dbReference>
<dbReference type="STRING" id="467210.HMPREF1866_01021"/>
<keyword evidence="3" id="KW-1185">Reference proteome</keyword>
<sequence>MSTAVVLDSNCGLTGEEAKKYGMYILPMPFMIDGKEYLDGIDITREEFLKRQEEGADIVTSQPSPENVMDLWDELLKTYDSVIHIPMTSGLSGSCDTATMLASEDEYVGRVFVVDNKRISVTQISAGLDALTLIDAGFTPDKIKEKLEADALKSGIYVMVSDIKYLKKGGRITPMAAALASLLKIKPVLQLHEGKIDAYAKARTFKQAKQIMVEAIKKDLSERLNDPMCKDSRLMIAQYGYLDFAKEFASELESEFGEVETVNLSLSVATHIGPGTVALAVARKISTD</sequence>
<keyword evidence="1" id="KW-0446">Lipid-binding</keyword>
<dbReference type="PATRIC" id="fig|467210.3.peg.1010"/>
<gene>
    <name evidence="2" type="ORF">HMPREF1866_01021</name>
</gene>
<dbReference type="InterPro" id="IPR003797">
    <property type="entry name" value="DegV"/>
</dbReference>
<dbReference type="PROSITE" id="PS51482">
    <property type="entry name" value="DEGV"/>
    <property type="match status" value="1"/>
</dbReference>
<dbReference type="Proteomes" id="UP000070394">
    <property type="component" value="Unassembled WGS sequence"/>
</dbReference>
<organism evidence="2 3">
    <name type="scientific">Lachnoanaerobaculum saburreum</name>
    <dbReference type="NCBI Taxonomy" id="467210"/>
    <lineage>
        <taxon>Bacteria</taxon>
        <taxon>Bacillati</taxon>
        <taxon>Bacillota</taxon>
        <taxon>Clostridia</taxon>
        <taxon>Lachnospirales</taxon>
        <taxon>Lachnospiraceae</taxon>
        <taxon>Lachnoanaerobaculum</taxon>
    </lineage>
</organism>
<dbReference type="SUPFAM" id="SSF82549">
    <property type="entry name" value="DAK1/DegV-like"/>
    <property type="match status" value="1"/>
</dbReference>